<feature type="compositionally biased region" description="Gly residues" evidence="1">
    <location>
        <begin position="141"/>
        <end position="154"/>
    </location>
</feature>
<dbReference type="PANTHER" id="PTHR32166:SF24">
    <property type="entry name" value="F16P17.2 PROTEIN"/>
    <property type="match status" value="1"/>
</dbReference>
<keyword evidence="4" id="KW-1185">Reference proteome</keyword>
<gene>
    <name evidence="3" type="ORF">F0562_012963</name>
</gene>
<accession>A0A5J4ZVB1</accession>
<feature type="compositionally biased region" description="Basic residues" evidence="1">
    <location>
        <begin position="127"/>
        <end position="136"/>
    </location>
</feature>
<dbReference type="AlphaFoldDB" id="A0A5J4ZVB1"/>
<feature type="compositionally biased region" description="Low complexity" evidence="1">
    <location>
        <begin position="110"/>
        <end position="126"/>
    </location>
</feature>
<evidence type="ECO:0000313" key="3">
    <source>
        <dbReference type="EMBL" id="KAA8522290.1"/>
    </source>
</evidence>
<dbReference type="InterPro" id="IPR012337">
    <property type="entry name" value="RNaseH-like_sf"/>
</dbReference>
<name>A0A5J4ZVB1_9ASTE</name>
<protein>
    <recommendedName>
        <fullName evidence="2">DUF7963 domain-containing protein</fullName>
    </recommendedName>
</protein>
<dbReference type="InterPro" id="IPR058269">
    <property type="entry name" value="DUF7963"/>
</dbReference>
<dbReference type="OrthoDB" id="1873691at2759"/>
<feature type="domain" description="DUF7963" evidence="2">
    <location>
        <begin position="20"/>
        <end position="103"/>
    </location>
</feature>
<evidence type="ECO:0000313" key="4">
    <source>
        <dbReference type="Proteomes" id="UP000325577"/>
    </source>
</evidence>
<proteinExistence type="predicted"/>
<dbReference type="Pfam" id="PF25908">
    <property type="entry name" value="DUF7963"/>
    <property type="match status" value="1"/>
</dbReference>
<feature type="region of interest" description="Disordered" evidence="1">
    <location>
        <begin position="110"/>
        <end position="154"/>
    </location>
</feature>
<dbReference type="Proteomes" id="UP000325577">
    <property type="component" value="Linkage Group LG5"/>
</dbReference>
<sequence length="790" mass="87238">MAATNATTQPVESSLVSLSADDLTTKAVHKRYEGLVMVRTKAIKGKGAWYWVHLEPILVHNSDTGLPKAVKLRCCLCDAVFSASNPSRTASEHLKRGTCPNFNSVPKPISSISPSSMPNLASPSSSSHHHNHRKRSSSSSGGRGGSGGGGGGCGASSSYQVPPLAIVDPSRFSVELAYPPAVSVATAVGTASGGGGAALYAQQQHLMLSGGKEDLGALAMLEDSVKKLKSPKASPGPTLSKTQIDSALDYLADWVYECCGSISFSSLEHPKFKAFLNQVGLPAISRREFAGARLDAKFEEAKAESEARIRDAMFFQIASDGWKSNNYGPGGEENLVNLAVNLPNGTSVFRRAVFTSGHVPSKYAEEVLWDTITGICGNSVQQCVGVVADKFKGKALRNLENQHHWMVNLSCQFQGFNSLIKDFNKELPLFKNVTENCLKLASFVNNKSQLRNSFHKYQLQEYGHAGLLRVPLQGYEKSSFDPVYTLLEDILSSALALRSVLLDESNKLVSMEEPAAREIEEMMTDPHFWNELEAVHSLVKLIKEMAHEIETERPLVGQCLPLWEELKAKVKDWCSKFHITEGPVEKVVDRRFRKNYHPAWAAAFILDPLYLIRDASGKYLPPFKCLTPEQEKDVDKLITRLVSREEAHIGLMELMKWRTEGLDPVYAQAVQLKHRDPITGKTKIVNPQSSRLVWETYLTQFKSLGKVAVRIISLHATSCRFKCNWSFLKWVNAHGHSRLGLDRAQKLIFVAAHSKLERRDFSNDEEKDAELLALANGEDDVLNEVFLDAS</sequence>
<organism evidence="3 4">
    <name type="scientific">Nyssa sinensis</name>
    <dbReference type="NCBI Taxonomy" id="561372"/>
    <lineage>
        <taxon>Eukaryota</taxon>
        <taxon>Viridiplantae</taxon>
        <taxon>Streptophyta</taxon>
        <taxon>Embryophyta</taxon>
        <taxon>Tracheophyta</taxon>
        <taxon>Spermatophyta</taxon>
        <taxon>Magnoliopsida</taxon>
        <taxon>eudicotyledons</taxon>
        <taxon>Gunneridae</taxon>
        <taxon>Pentapetalae</taxon>
        <taxon>asterids</taxon>
        <taxon>Cornales</taxon>
        <taxon>Nyssaceae</taxon>
        <taxon>Nyssa</taxon>
    </lineage>
</organism>
<evidence type="ECO:0000256" key="1">
    <source>
        <dbReference type="SAM" id="MobiDB-lite"/>
    </source>
</evidence>
<dbReference type="SUPFAM" id="SSF53098">
    <property type="entry name" value="Ribonuclease H-like"/>
    <property type="match status" value="1"/>
</dbReference>
<reference evidence="3 4" key="1">
    <citation type="submission" date="2019-09" db="EMBL/GenBank/DDBJ databases">
        <title>A chromosome-level genome assembly of the Chinese tupelo Nyssa sinensis.</title>
        <authorList>
            <person name="Yang X."/>
            <person name="Kang M."/>
            <person name="Yang Y."/>
            <person name="Xiong H."/>
            <person name="Wang M."/>
            <person name="Zhang Z."/>
            <person name="Wang Z."/>
            <person name="Wu H."/>
            <person name="Ma T."/>
            <person name="Liu J."/>
            <person name="Xi Z."/>
        </authorList>
    </citation>
    <scope>NUCLEOTIDE SEQUENCE [LARGE SCALE GENOMIC DNA]</scope>
    <source>
        <strain evidence="3">J267</strain>
        <tissue evidence="3">Leaf</tissue>
    </source>
</reference>
<dbReference type="PANTHER" id="PTHR32166">
    <property type="entry name" value="OSJNBA0013A04.12 PROTEIN"/>
    <property type="match status" value="1"/>
</dbReference>
<evidence type="ECO:0000259" key="2">
    <source>
        <dbReference type="Pfam" id="PF25908"/>
    </source>
</evidence>
<dbReference type="EMBL" id="CM018048">
    <property type="protein sequence ID" value="KAA8522290.1"/>
    <property type="molecule type" value="Genomic_DNA"/>
</dbReference>